<dbReference type="Proteomes" id="UP001272137">
    <property type="component" value="Unassembled WGS sequence"/>
</dbReference>
<dbReference type="EMBL" id="QXCT01000001">
    <property type="protein sequence ID" value="MDW9252514.1"/>
    <property type="molecule type" value="Genomic_DNA"/>
</dbReference>
<comment type="caution">
    <text evidence="2">The sequence shown here is derived from an EMBL/GenBank/DDBJ whole genome shotgun (WGS) entry which is preliminary data.</text>
</comment>
<dbReference type="AlphaFoldDB" id="A0AAW9CV10"/>
<feature type="region of interest" description="Disordered" evidence="1">
    <location>
        <begin position="1"/>
        <end position="66"/>
    </location>
</feature>
<organism evidence="2 3">
    <name type="scientific">Burkholderia thailandensis</name>
    <dbReference type="NCBI Taxonomy" id="57975"/>
    <lineage>
        <taxon>Bacteria</taxon>
        <taxon>Pseudomonadati</taxon>
        <taxon>Pseudomonadota</taxon>
        <taxon>Betaproteobacteria</taxon>
        <taxon>Burkholderiales</taxon>
        <taxon>Burkholderiaceae</taxon>
        <taxon>Burkholderia</taxon>
        <taxon>pseudomallei group</taxon>
    </lineage>
</organism>
<protein>
    <submittedName>
        <fullName evidence="2">Uncharacterized protein</fullName>
    </submittedName>
</protein>
<gene>
    <name evidence="2" type="ORF">C7S16_5048</name>
</gene>
<feature type="compositionally biased region" description="Basic residues" evidence="1">
    <location>
        <begin position="25"/>
        <end position="42"/>
    </location>
</feature>
<accession>A0AAW9CV10</accession>
<name>A0AAW9CV10_BURTH</name>
<evidence type="ECO:0000313" key="2">
    <source>
        <dbReference type="EMBL" id="MDW9252514.1"/>
    </source>
</evidence>
<proteinExistence type="predicted"/>
<evidence type="ECO:0000313" key="3">
    <source>
        <dbReference type="Proteomes" id="UP001272137"/>
    </source>
</evidence>
<feature type="compositionally biased region" description="Basic and acidic residues" evidence="1">
    <location>
        <begin position="1"/>
        <end position="17"/>
    </location>
</feature>
<reference evidence="2" key="1">
    <citation type="submission" date="2018-08" db="EMBL/GenBank/DDBJ databases">
        <title>Identification of Burkholderia cepacia strains that express a Burkholderia pseudomallei-like capsular polysaccharide.</title>
        <authorList>
            <person name="Burtnick M.N."/>
            <person name="Vongsouvath M."/>
            <person name="Newton P."/>
            <person name="Wuthiekanun V."/>
            <person name="Limmathurotsakul D."/>
            <person name="Brett P.J."/>
            <person name="Chantratita N."/>
            <person name="Dance D.A."/>
        </authorList>
    </citation>
    <scope>NUCLEOTIDE SEQUENCE</scope>
    <source>
        <strain evidence="2">SBXCC001</strain>
    </source>
</reference>
<sequence length="88" mass="10071">MRDAHETSPNRANRAERTGTTQARSRSRKRRRPMRPDHRHFARPNQPPAWAATPHATNRPARHDGLHAAWKCGIGMSRHALSRRSPTP</sequence>
<evidence type="ECO:0000256" key="1">
    <source>
        <dbReference type="SAM" id="MobiDB-lite"/>
    </source>
</evidence>